<reference evidence="1" key="1">
    <citation type="submission" date="2009-10" db="EMBL/GenBank/DDBJ databases">
        <title>Diversity of trophic interactions inside an arsenic-rich microbial ecosystem.</title>
        <authorList>
            <person name="Bertin P.N."/>
            <person name="Heinrich-Salmeron A."/>
            <person name="Pelletier E."/>
            <person name="Goulhen-Chollet F."/>
            <person name="Arsene-Ploetze F."/>
            <person name="Gallien S."/>
            <person name="Calteau A."/>
            <person name="Vallenet D."/>
            <person name="Casiot C."/>
            <person name="Chane-Woon-Ming B."/>
            <person name="Giloteaux L."/>
            <person name="Barakat M."/>
            <person name="Bonnefoy V."/>
            <person name="Bruneel O."/>
            <person name="Chandler M."/>
            <person name="Cleiss J."/>
            <person name="Duran R."/>
            <person name="Elbaz-Poulichet F."/>
            <person name="Fonknechten N."/>
            <person name="Lauga B."/>
            <person name="Mornico D."/>
            <person name="Ortet P."/>
            <person name="Schaeffer C."/>
            <person name="Siguier P."/>
            <person name="Alexander Thil Smith A."/>
            <person name="Van Dorsselaer A."/>
            <person name="Weissenbach J."/>
            <person name="Medigue C."/>
            <person name="Le Paslier D."/>
        </authorList>
    </citation>
    <scope>NUCLEOTIDE SEQUENCE</scope>
</reference>
<comment type="caution">
    <text evidence="1">The sequence shown here is derived from an EMBL/GenBank/DDBJ whole genome shotgun (WGS) entry which is preliminary data.</text>
</comment>
<protein>
    <submittedName>
        <fullName evidence="1">Uncharacterized protein</fullName>
    </submittedName>
</protein>
<accession>E6QDX4</accession>
<evidence type="ECO:0000313" key="1">
    <source>
        <dbReference type="EMBL" id="CBI05400.1"/>
    </source>
</evidence>
<dbReference type="AlphaFoldDB" id="E6QDX4"/>
<sequence length="78" mass="8970">MGLLFASPFHQRLNNLIFYHSSGNIIVHFLSDYQRLQLEFQPATRGCALNPPMRVTSVVWKYHNGVPISSIAHVAIYW</sequence>
<organism evidence="1">
    <name type="scientific">mine drainage metagenome</name>
    <dbReference type="NCBI Taxonomy" id="410659"/>
    <lineage>
        <taxon>unclassified sequences</taxon>
        <taxon>metagenomes</taxon>
        <taxon>ecological metagenomes</taxon>
    </lineage>
</organism>
<name>E6QDX4_9ZZZZ</name>
<proteinExistence type="predicted"/>
<dbReference type="EMBL" id="CABP01000113">
    <property type="protein sequence ID" value="CBI05400.1"/>
    <property type="molecule type" value="Genomic_DNA"/>
</dbReference>
<gene>
    <name evidence="1" type="ORF">CARN5_1099</name>
</gene>